<dbReference type="GO" id="GO:0003676">
    <property type="term" value="F:nucleic acid binding"/>
    <property type="evidence" value="ECO:0007669"/>
    <property type="project" value="InterPro"/>
</dbReference>
<dbReference type="PROSITE" id="PS50879">
    <property type="entry name" value="RNASE_H_1"/>
    <property type="match status" value="1"/>
</dbReference>
<keyword evidence="4" id="KW-1185">Reference proteome</keyword>
<dbReference type="InterPro" id="IPR002156">
    <property type="entry name" value="RNaseH_domain"/>
</dbReference>
<keyword evidence="3" id="KW-0548">Nucleotidyltransferase</keyword>
<dbReference type="PANTHER" id="PTHR36688">
    <property type="entry name" value="ENDO/EXONUCLEASE/PHOSPHATASE DOMAIN-CONTAINING PROTEIN"/>
    <property type="match status" value="1"/>
</dbReference>
<dbReference type="InterPro" id="IPR000477">
    <property type="entry name" value="RT_dom"/>
</dbReference>
<dbReference type="Pfam" id="PF00078">
    <property type="entry name" value="RVT_1"/>
    <property type="match status" value="1"/>
</dbReference>
<dbReference type="InterPro" id="IPR005135">
    <property type="entry name" value="Endo/exonuclease/phosphatase"/>
</dbReference>
<feature type="compositionally biased region" description="Low complexity" evidence="1">
    <location>
        <begin position="619"/>
        <end position="632"/>
    </location>
</feature>
<protein>
    <submittedName>
        <fullName evidence="3">Putative RNA-directed DNA polymerase from transposon BS</fullName>
    </submittedName>
</protein>
<dbReference type="InterPro" id="IPR036397">
    <property type="entry name" value="RNaseH_sf"/>
</dbReference>
<dbReference type="SUPFAM" id="SSF53098">
    <property type="entry name" value="Ribonuclease H-like"/>
    <property type="match status" value="1"/>
</dbReference>
<dbReference type="InterPro" id="IPR036691">
    <property type="entry name" value="Endo/exonu/phosph_ase_sf"/>
</dbReference>
<dbReference type="GO" id="GO:0004523">
    <property type="term" value="F:RNA-DNA hybrid ribonuclease activity"/>
    <property type="evidence" value="ECO:0007669"/>
    <property type="project" value="InterPro"/>
</dbReference>
<dbReference type="AlphaFoldDB" id="A0A6A4X2F7"/>
<dbReference type="EMBL" id="VIIS01000173">
    <property type="protein sequence ID" value="KAF0312403.1"/>
    <property type="molecule type" value="Genomic_DNA"/>
</dbReference>
<dbReference type="SUPFAM" id="SSF56219">
    <property type="entry name" value="DNase I-like"/>
    <property type="match status" value="1"/>
</dbReference>
<dbReference type="PANTHER" id="PTHR36688:SF1">
    <property type="entry name" value="ENDONUCLEASE_EXONUCLEASE_PHOSPHATASE DOMAIN-CONTAINING PROTEIN"/>
    <property type="match status" value="1"/>
</dbReference>
<feature type="region of interest" description="Disordered" evidence="1">
    <location>
        <begin position="819"/>
        <end position="838"/>
    </location>
</feature>
<feature type="region of interest" description="Disordered" evidence="1">
    <location>
        <begin position="234"/>
        <end position="257"/>
    </location>
</feature>
<evidence type="ECO:0000259" key="2">
    <source>
        <dbReference type="PROSITE" id="PS50879"/>
    </source>
</evidence>
<comment type="caution">
    <text evidence="3">The sequence shown here is derived from an EMBL/GenBank/DDBJ whole genome shotgun (WGS) entry which is preliminary data.</text>
</comment>
<feature type="region of interest" description="Disordered" evidence="1">
    <location>
        <begin position="619"/>
        <end position="640"/>
    </location>
</feature>
<reference evidence="3 4" key="1">
    <citation type="submission" date="2019-07" db="EMBL/GenBank/DDBJ databases">
        <title>Draft genome assembly of a fouling barnacle, Amphibalanus amphitrite (Darwin, 1854): The first reference genome for Thecostraca.</title>
        <authorList>
            <person name="Kim W."/>
        </authorList>
    </citation>
    <scope>NUCLEOTIDE SEQUENCE [LARGE SCALE GENOMIC DNA]</scope>
    <source>
        <strain evidence="3">SNU_AA5</strain>
        <tissue evidence="3">Soma without cirri and trophi</tissue>
    </source>
</reference>
<dbReference type="InterPro" id="IPR052560">
    <property type="entry name" value="RdDP_mobile_element"/>
</dbReference>
<accession>A0A6A4X2F7</accession>
<dbReference type="Pfam" id="PF00075">
    <property type="entry name" value="RNase_H"/>
    <property type="match status" value="1"/>
</dbReference>
<dbReference type="Proteomes" id="UP000440578">
    <property type="component" value="Unassembled WGS sequence"/>
</dbReference>
<keyword evidence="3" id="KW-0808">Transferase</keyword>
<sequence length="930" mass="101557">MGDVNAHSDSWDHHQRPSHLGLQIEEWTTDSGLLILNDGSHTRVNPATGGLSTPDITLATADVGATAEWSTQPNLGSDHLPIRTTLTADLPPTRRGRGKFSFRKADWTGFRESLEKKMSEINVDTPINQLNQQITKAITSSARKHIPFGNGRSAKGPFWSDKCEEAVKARDAALRTATQPSRTRADMEAYQQARAEADKVITAEKRAHLDETLKNLRPDADLWRIIRNLDGRRIPKPKESIQREQRGPTPPSGPAVTDKQKANLFIKEYAAVSRIKLDKNADRQINKEARRATGLCQCNGLRAGPLLWNIYASDILPRAPPGVHISVYADDVALWATERKLSQCEATLQPALDEISDWCTRWKVQLSASKCSATPFSLDPREAGGKVHLKLSLQNRPVNHVTYPTFLGLKMDGGLTFSEHIKQLKKSMARRRNCLAALAGRSYGCSRRTLRAAYIGYIRSLADYGSAVYMTHAAPASRQALEAEQNACARIITGCIRPTRRDALLAEAQLEPLTVRAKKLSSNEVQRLKRLPPDDPAKEVIDREVPPRLKYRAHEAWIREVQQARTNSGPPLPCDEDVVLDAKPCVRRVAAWMASEAGLAELPAEPLALTPPVLLPDSTSLTTSTSLTVPTSRTDPPEARRAAAETTLASLPQPDVSIWTDGSAEGGTHDGGGGALLIFHQESRTVQLTVAAGKVCSSTRAELVAIHEALAEAAGDLPDRPSMLLLLCCDSRAAIQSLQDTADSQSALVAEIRDLLDTITRSGHILHLQWVPGHAGLPENEEADRLAAIGSSRRQDQIPVDLWSATAAVARRARAMCDARARRSHPHPDPTPGHDGLDRRASVTVAQLRVGCSPLTGDTRHRLGLAESDACVDCGEPDSVPHLLMDCPAHQGPRTRRWGPLPTLGETFSTEADLIVDFLVETGRAPRDPA</sequence>
<feature type="domain" description="RNase H type-1" evidence="2">
    <location>
        <begin position="652"/>
        <end position="792"/>
    </location>
</feature>
<dbReference type="OrthoDB" id="6381015at2759"/>
<gene>
    <name evidence="3" type="primary">RTase_51</name>
    <name evidence="3" type="ORF">FJT64_016857</name>
</gene>
<dbReference type="GO" id="GO:0003964">
    <property type="term" value="F:RNA-directed DNA polymerase activity"/>
    <property type="evidence" value="ECO:0007669"/>
    <property type="project" value="UniProtKB-KW"/>
</dbReference>
<evidence type="ECO:0000313" key="4">
    <source>
        <dbReference type="Proteomes" id="UP000440578"/>
    </source>
</evidence>
<organism evidence="3 4">
    <name type="scientific">Amphibalanus amphitrite</name>
    <name type="common">Striped barnacle</name>
    <name type="synonym">Balanus amphitrite</name>
    <dbReference type="NCBI Taxonomy" id="1232801"/>
    <lineage>
        <taxon>Eukaryota</taxon>
        <taxon>Metazoa</taxon>
        <taxon>Ecdysozoa</taxon>
        <taxon>Arthropoda</taxon>
        <taxon>Crustacea</taxon>
        <taxon>Multicrustacea</taxon>
        <taxon>Cirripedia</taxon>
        <taxon>Thoracica</taxon>
        <taxon>Thoracicalcarea</taxon>
        <taxon>Balanomorpha</taxon>
        <taxon>Balanoidea</taxon>
        <taxon>Balanidae</taxon>
        <taxon>Amphibalaninae</taxon>
        <taxon>Amphibalanus</taxon>
    </lineage>
</organism>
<dbReference type="InterPro" id="IPR012337">
    <property type="entry name" value="RNaseH-like_sf"/>
</dbReference>
<name>A0A6A4X2F7_AMPAM</name>
<dbReference type="Gene3D" id="3.30.420.10">
    <property type="entry name" value="Ribonuclease H-like superfamily/Ribonuclease H"/>
    <property type="match status" value="1"/>
</dbReference>
<dbReference type="Gene3D" id="3.60.10.10">
    <property type="entry name" value="Endonuclease/exonuclease/phosphatase"/>
    <property type="match status" value="1"/>
</dbReference>
<evidence type="ECO:0000256" key="1">
    <source>
        <dbReference type="SAM" id="MobiDB-lite"/>
    </source>
</evidence>
<dbReference type="Pfam" id="PF14529">
    <property type="entry name" value="Exo_endo_phos_2"/>
    <property type="match status" value="1"/>
</dbReference>
<keyword evidence="3" id="KW-0695">RNA-directed DNA polymerase</keyword>
<evidence type="ECO:0000313" key="3">
    <source>
        <dbReference type="EMBL" id="KAF0312403.1"/>
    </source>
</evidence>
<feature type="compositionally biased region" description="Basic and acidic residues" evidence="1">
    <location>
        <begin position="234"/>
        <end position="246"/>
    </location>
</feature>
<dbReference type="CDD" id="cd09276">
    <property type="entry name" value="Rnase_HI_RT_non_LTR"/>
    <property type="match status" value="1"/>
</dbReference>
<proteinExistence type="predicted"/>